<protein>
    <recommendedName>
        <fullName evidence="3">Glycogen debranching protein</fullName>
    </recommendedName>
</protein>
<organism evidence="1 2">
    <name type="scientific">Corynebacterium crudilactis</name>
    <dbReference type="NCBI Taxonomy" id="1652495"/>
    <lineage>
        <taxon>Bacteria</taxon>
        <taxon>Bacillati</taxon>
        <taxon>Actinomycetota</taxon>
        <taxon>Actinomycetes</taxon>
        <taxon>Mycobacteriales</taxon>
        <taxon>Corynebacteriaceae</taxon>
        <taxon>Corynebacterium</taxon>
    </lineage>
</organism>
<dbReference type="Proteomes" id="UP000076929">
    <property type="component" value="Chromosome"/>
</dbReference>
<proteinExistence type="predicted"/>
<evidence type="ECO:0000313" key="2">
    <source>
        <dbReference type="Proteomes" id="UP000076929"/>
    </source>
</evidence>
<dbReference type="STRING" id="1652495.ccrud_09250"/>
<gene>
    <name evidence="1" type="ORF">ccrud_09250</name>
</gene>
<evidence type="ECO:0008006" key="3">
    <source>
        <dbReference type="Google" id="ProtNLM"/>
    </source>
</evidence>
<name>A0A172QXJ4_9CORY</name>
<reference evidence="1 2" key="1">
    <citation type="submission" date="2016-05" db="EMBL/GenBank/DDBJ databases">
        <title>Complete genome sequence of Corynebacterium crudilactis, a new Corynebacterium species isolated from raw cow's milk.</title>
        <authorList>
            <person name="Christian R."/>
            <person name="Zimmermann J."/>
            <person name="Lipski A."/>
            <person name="Kalinowski J."/>
        </authorList>
    </citation>
    <scope>NUCLEOTIDE SEQUENCE [LARGE SCALE GENOMIC DNA]</scope>
    <source>
        <strain evidence="1 2">JZ16</strain>
    </source>
</reference>
<evidence type="ECO:0000313" key="1">
    <source>
        <dbReference type="EMBL" id="ANE05366.1"/>
    </source>
</evidence>
<keyword evidence="2" id="KW-1185">Reference proteome</keyword>
<dbReference type="EMBL" id="CP015622">
    <property type="protein sequence ID" value="ANE05366.1"/>
    <property type="molecule type" value="Genomic_DNA"/>
</dbReference>
<sequence length="200" mass="22119">MVVRAATIQPRLRNRQWTHTTRLSTDGFCDKPATLNLSHDLFMGMVNGQATISYRALAEMGLSTRQAWDQAAHNLVQAATTPEGIRFDLRDGVTTTRISSPSLQIRVPGAPMTAWLTHPRTFSLVNRHLELRLGPAPLYLAPTADTLIALPAGSLYMGQFELWARSFLKQSGKEGVVDKLLIYRHGFPAPYQPAHMALAA</sequence>
<dbReference type="KEGG" id="ccjz:ccrud_09250"/>
<dbReference type="OrthoDB" id="4408123at2"/>
<dbReference type="AlphaFoldDB" id="A0A172QXJ4"/>
<accession>A0A172QXJ4</accession>